<dbReference type="Proteomes" id="UP000298652">
    <property type="component" value="Chromosome 6"/>
</dbReference>
<keyword evidence="2" id="KW-1185">Reference proteome</keyword>
<evidence type="ECO:0000313" key="1">
    <source>
        <dbReference type="EMBL" id="TKW08843.1"/>
    </source>
</evidence>
<proteinExistence type="predicted"/>
<accession>A0A4U6U584</accession>
<organism evidence="1 2">
    <name type="scientific">Setaria viridis</name>
    <name type="common">Green bristlegrass</name>
    <name type="synonym">Setaria italica subsp. viridis</name>
    <dbReference type="NCBI Taxonomy" id="4556"/>
    <lineage>
        <taxon>Eukaryota</taxon>
        <taxon>Viridiplantae</taxon>
        <taxon>Streptophyta</taxon>
        <taxon>Embryophyta</taxon>
        <taxon>Tracheophyta</taxon>
        <taxon>Spermatophyta</taxon>
        <taxon>Magnoliopsida</taxon>
        <taxon>Liliopsida</taxon>
        <taxon>Poales</taxon>
        <taxon>Poaceae</taxon>
        <taxon>PACMAD clade</taxon>
        <taxon>Panicoideae</taxon>
        <taxon>Panicodae</taxon>
        <taxon>Paniceae</taxon>
        <taxon>Cenchrinae</taxon>
        <taxon>Setaria</taxon>
    </lineage>
</organism>
<protein>
    <submittedName>
        <fullName evidence="1">Uncharacterized protein</fullName>
    </submittedName>
</protein>
<sequence length="68" mass="7606">MMILIWRQIGGRCSVVPSPMLSQVLELEILQHLLLLALVLVRARRVRAARGLVLAPLRCGMTLSLCTR</sequence>
<gene>
    <name evidence="1" type="ORF">SEVIR_6G051550v2</name>
</gene>
<evidence type="ECO:0000313" key="2">
    <source>
        <dbReference type="Proteomes" id="UP000298652"/>
    </source>
</evidence>
<dbReference type="AlphaFoldDB" id="A0A4U6U584"/>
<dbReference type="EMBL" id="CM016557">
    <property type="protein sequence ID" value="TKW08843.1"/>
    <property type="molecule type" value="Genomic_DNA"/>
</dbReference>
<reference evidence="1" key="1">
    <citation type="submission" date="2019-03" db="EMBL/GenBank/DDBJ databases">
        <title>WGS assembly of Setaria viridis.</title>
        <authorList>
            <person name="Huang P."/>
            <person name="Jenkins J."/>
            <person name="Grimwood J."/>
            <person name="Barry K."/>
            <person name="Healey A."/>
            <person name="Mamidi S."/>
            <person name="Sreedasyam A."/>
            <person name="Shu S."/>
            <person name="Feldman M."/>
            <person name="Wu J."/>
            <person name="Yu Y."/>
            <person name="Chen C."/>
            <person name="Johnson J."/>
            <person name="Rokhsar D."/>
            <person name="Baxter I."/>
            <person name="Schmutz J."/>
            <person name="Brutnell T."/>
            <person name="Kellogg E."/>
        </authorList>
    </citation>
    <scope>NUCLEOTIDE SEQUENCE [LARGE SCALE GENOMIC DNA]</scope>
</reference>
<name>A0A4U6U584_SETVI</name>
<dbReference type="Gramene" id="TKW08843">
    <property type="protein sequence ID" value="TKW08843"/>
    <property type="gene ID" value="SEVIR_6G051550v2"/>
</dbReference>